<sequence length="278" mass="32339">MLHREKFNATNEPFRIDITTANKIALRLKMSAESDFPCQENVENVSELQEQLYNSVLNGGLDNALNLTDTLHRSGNIDVINNIISRLLYNGTPNIMGYAYRLWLCNHQELIYGNFPPAFKLIFNGDLVTITNKEFGLPMKLQIGTDKDNDRRVWCDGERNINNRMKWKFSTIWENNTLYCKIKNAQYNQFLKIALSRDDMGDREIFGAPYDDTHRHYWCLRPVMDEGNLLFYIINRQYGQALKLGRWQDSNNDRLVWGRSGSVVGLPVEFGWSIEQVV</sequence>
<protein>
    <submittedName>
        <fullName evidence="1">Uncharacterized protein</fullName>
    </submittedName>
</protein>
<accession>A0ACC1DBV8</accession>
<keyword evidence="2" id="KW-1185">Reference proteome</keyword>
<dbReference type="Proteomes" id="UP000824533">
    <property type="component" value="Linkage Group LG05"/>
</dbReference>
<proteinExistence type="predicted"/>
<name>A0ACC1DBV8_9NEOP</name>
<reference evidence="1 2" key="1">
    <citation type="journal article" date="2021" name="Front. Genet.">
        <title>Chromosome-Level Genome Assembly Reveals Significant Gene Expansion in the Toll and IMD Signaling Pathways of Dendrolimus kikuchii.</title>
        <authorList>
            <person name="Zhou J."/>
            <person name="Wu P."/>
            <person name="Xiong Z."/>
            <person name="Liu N."/>
            <person name="Zhao N."/>
            <person name="Ji M."/>
            <person name="Qiu Y."/>
            <person name="Yang B."/>
        </authorList>
    </citation>
    <scope>NUCLEOTIDE SEQUENCE [LARGE SCALE GENOMIC DNA]</scope>
    <source>
        <strain evidence="1">Ann1</strain>
    </source>
</reference>
<evidence type="ECO:0000313" key="2">
    <source>
        <dbReference type="Proteomes" id="UP000824533"/>
    </source>
</evidence>
<evidence type="ECO:0000313" key="1">
    <source>
        <dbReference type="EMBL" id="KAJ0181413.1"/>
    </source>
</evidence>
<comment type="caution">
    <text evidence="1">The sequence shown here is derived from an EMBL/GenBank/DDBJ whole genome shotgun (WGS) entry which is preliminary data.</text>
</comment>
<organism evidence="1 2">
    <name type="scientific">Dendrolimus kikuchii</name>
    <dbReference type="NCBI Taxonomy" id="765133"/>
    <lineage>
        <taxon>Eukaryota</taxon>
        <taxon>Metazoa</taxon>
        <taxon>Ecdysozoa</taxon>
        <taxon>Arthropoda</taxon>
        <taxon>Hexapoda</taxon>
        <taxon>Insecta</taxon>
        <taxon>Pterygota</taxon>
        <taxon>Neoptera</taxon>
        <taxon>Endopterygota</taxon>
        <taxon>Lepidoptera</taxon>
        <taxon>Glossata</taxon>
        <taxon>Ditrysia</taxon>
        <taxon>Bombycoidea</taxon>
        <taxon>Lasiocampidae</taxon>
        <taxon>Dendrolimus</taxon>
    </lineage>
</organism>
<dbReference type="EMBL" id="CM034391">
    <property type="protein sequence ID" value="KAJ0181413.1"/>
    <property type="molecule type" value="Genomic_DNA"/>
</dbReference>
<gene>
    <name evidence="1" type="ORF">K1T71_003498</name>
</gene>